<dbReference type="OrthoDB" id="1928974at2759"/>
<protein>
    <recommendedName>
        <fullName evidence="2">Small acidic protein-like domain-containing protein</fullName>
    </recommendedName>
</protein>
<evidence type="ECO:0000313" key="4">
    <source>
        <dbReference type="Proteomes" id="UP001153555"/>
    </source>
</evidence>
<reference evidence="3" key="1">
    <citation type="submission" date="2019-12" db="EMBL/GenBank/DDBJ databases">
        <authorList>
            <person name="Scholes J."/>
        </authorList>
    </citation>
    <scope>NUCLEOTIDE SEQUENCE</scope>
</reference>
<feature type="compositionally biased region" description="Basic and acidic residues" evidence="1">
    <location>
        <begin position="1"/>
        <end position="19"/>
    </location>
</feature>
<name>A0A9N7MQU2_STRHE</name>
<feature type="compositionally biased region" description="Basic and acidic residues" evidence="1">
    <location>
        <begin position="57"/>
        <end position="103"/>
    </location>
</feature>
<evidence type="ECO:0000259" key="2">
    <source>
        <dbReference type="Pfam" id="PF15477"/>
    </source>
</evidence>
<organism evidence="3 4">
    <name type="scientific">Striga hermonthica</name>
    <name type="common">Purple witchweed</name>
    <name type="synonym">Buchnera hermonthica</name>
    <dbReference type="NCBI Taxonomy" id="68872"/>
    <lineage>
        <taxon>Eukaryota</taxon>
        <taxon>Viridiplantae</taxon>
        <taxon>Streptophyta</taxon>
        <taxon>Embryophyta</taxon>
        <taxon>Tracheophyta</taxon>
        <taxon>Spermatophyta</taxon>
        <taxon>Magnoliopsida</taxon>
        <taxon>eudicotyledons</taxon>
        <taxon>Gunneridae</taxon>
        <taxon>Pentapetalae</taxon>
        <taxon>asterids</taxon>
        <taxon>lamiids</taxon>
        <taxon>Lamiales</taxon>
        <taxon>Orobanchaceae</taxon>
        <taxon>Buchnereae</taxon>
        <taxon>Striga</taxon>
    </lineage>
</organism>
<dbReference type="PANTHER" id="PTHR22426:SF2">
    <property type="entry name" value="ARGININE_SERINE-RICH COILED-COIL PROTEIN 2"/>
    <property type="match status" value="1"/>
</dbReference>
<dbReference type="AlphaFoldDB" id="A0A9N7MQU2"/>
<keyword evidence="4" id="KW-1185">Reference proteome</keyword>
<dbReference type="Pfam" id="PF15477">
    <property type="entry name" value="SMAP"/>
    <property type="match status" value="1"/>
</dbReference>
<feature type="compositionally biased region" description="Low complexity" evidence="1">
    <location>
        <begin position="32"/>
        <end position="45"/>
    </location>
</feature>
<feature type="domain" description="Small acidic protein-like" evidence="2">
    <location>
        <begin position="344"/>
        <end position="409"/>
    </location>
</feature>
<feature type="compositionally biased region" description="Basic and acidic residues" evidence="1">
    <location>
        <begin position="113"/>
        <end position="195"/>
    </location>
</feature>
<gene>
    <name evidence="3" type="ORF">SHERM_13396</name>
</gene>
<feature type="compositionally biased region" description="Basic and acidic residues" evidence="1">
    <location>
        <begin position="207"/>
        <end position="240"/>
    </location>
</feature>
<feature type="region of interest" description="Disordered" evidence="1">
    <location>
        <begin position="1"/>
        <end position="262"/>
    </location>
</feature>
<dbReference type="Proteomes" id="UP001153555">
    <property type="component" value="Unassembled WGS sequence"/>
</dbReference>
<evidence type="ECO:0000256" key="1">
    <source>
        <dbReference type="SAM" id="MobiDB-lite"/>
    </source>
</evidence>
<sequence>MDSNGRENLDSKAEFRKPLNDSVNRKYRRRSSVAGSSSSSSSDGSPQRKHNSSPVQLRKDIAKVDDDKRKRDNTKDRQSSRSYHRHDDHIRRDRRVDDYDRGYSKSSYHSRQGSRDKNNSNYSRSDRELPSRHYVSDVDKNSHGKSDGLGHRSRDKDSYDWAVDGRGHRDDRGDRYGRMDYRRSSMDYKGDRSPAYDESMDQINDYSSRRENYGHRLKESSSRYSKEVDANDEKSRRLDAGARNVQINRDTKEDSDGMSNKGEEVVAKKAKTFSMESTAGSDVTSEKDRVTDSDIDAAKIAAMKAAELVNKNLIGTGCMTADQKKKLLWGNKNNTASEEPAHRWDTTTFGDRERQEKFNKLMGLKGDSKVESKLDDPDVEKQREQLQVELERQYTAGLRRRDGRTVGLGL</sequence>
<comment type="caution">
    <text evidence="3">The sequence shown here is derived from an EMBL/GenBank/DDBJ whole genome shotgun (WGS) entry which is preliminary data.</text>
</comment>
<dbReference type="PANTHER" id="PTHR22426">
    <property type="entry name" value="ARGININE_SERINE-RICH COILED-COIL PROTEIN 2"/>
    <property type="match status" value="1"/>
</dbReference>
<evidence type="ECO:0000313" key="3">
    <source>
        <dbReference type="EMBL" id="CAA0812837.1"/>
    </source>
</evidence>
<accession>A0A9N7MQU2</accession>
<feature type="compositionally biased region" description="Basic and acidic residues" evidence="1">
    <location>
        <begin position="249"/>
        <end position="262"/>
    </location>
</feature>
<proteinExistence type="predicted"/>
<dbReference type="EMBL" id="CACSLK010011299">
    <property type="protein sequence ID" value="CAA0812837.1"/>
    <property type="molecule type" value="Genomic_DNA"/>
</dbReference>
<dbReference type="InterPro" id="IPR028124">
    <property type="entry name" value="SMAP_dom"/>
</dbReference>